<dbReference type="AlphaFoldDB" id="A0A939NAF6"/>
<name>A0A939NAF6_PRORE</name>
<dbReference type="GO" id="GO:0004553">
    <property type="term" value="F:hydrolase activity, hydrolyzing O-glycosyl compounds"/>
    <property type="evidence" value="ECO:0007669"/>
    <property type="project" value="InterPro"/>
</dbReference>
<reference evidence="2" key="1">
    <citation type="submission" date="2021-03" db="EMBL/GenBank/DDBJ databases">
        <title>Molecular epidemiology and mechanisms of colistin and carbapenem resistance in Enterobacteriaceae from clinical isolates, the environment and porcine samples in Pretoria, South Africa.</title>
        <authorList>
            <person name="Bogoshi D."/>
            <person name="Mbelle N.M."/>
            <person name="Naidoo V."/>
            <person name="Osei Sekyere J."/>
        </authorList>
    </citation>
    <scope>NUCLEOTIDE SEQUENCE</scope>
    <source>
        <strain evidence="2">C052</strain>
    </source>
</reference>
<dbReference type="Pfam" id="PF06452">
    <property type="entry name" value="CBM9_1"/>
    <property type="match status" value="1"/>
</dbReference>
<accession>A0A939NAF6</accession>
<organism evidence="2 3">
    <name type="scientific">Providencia rettgeri</name>
    <dbReference type="NCBI Taxonomy" id="587"/>
    <lineage>
        <taxon>Bacteria</taxon>
        <taxon>Pseudomonadati</taxon>
        <taxon>Pseudomonadota</taxon>
        <taxon>Gammaproteobacteria</taxon>
        <taxon>Enterobacterales</taxon>
        <taxon>Morganellaceae</taxon>
        <taxon>Providencia</taxon>
    </lineage>
</organism>
<feature type="domain" description="Carbohydrate-binding" evidence="1">
    <location>
        <begin position="5"/>
        <end position="105"/>
    </location>
</feature>
<comment type="caution">
    <text evidence="2">The sequence shown here is derived from an EMBL/GenBank/DDBJ whole genome shotgun (WGS) entry which is preliminary data.</text>
</comment>
<protein>
    <recommendedName>
        <fullName evidence="1">Carbohydrate-binding domain-containing protein</fullName>
    </recommendedName>
</protein>
<dbReference type="SUPFAM" id="SSF49344">
    <property type="entry name" value="CBD9-like"/>
    <property type="match status" value="1"/>
</dbReference>
<dbReference type="Gene3D" id="2.60.40.1190">
    <property type="match status" value="1"/>
</dbReference>
<proteinExistence type="predicted"/>
<dbReference type="GO" id="GO:0030246">
    <property type="term" value="F:carbohydrate binding"/>
    <property type="evidence" value="ECO:0007669"/>
    <property type="project" value="InterPro"/>
</dbReference>
<dbReference type="InterPro" id="IPR010502">
    <property type="entry name" value="Carb-bd_dom_fam9"/>
</dbReference>
<evidence type="ECO:0000313" key="3">
    <source>
        <dbReference type="Proteomes" id="UP000664477"/>
    </source>
</evidence>
<gene>
    <name evidence="2" type="ORF">J4727_05725</name>
</gene>
<evidence type="ECO:0000259" key="1">
    <source>
        <dbReference type="Pfam" id="PF06452"/>
    </source>
</evidence>
<dbReference type="GO" id="GO:0016052">
    <property type="term" value="P:carbohydrate catabolic process"/>
    <property type="evidence" value="ECO:0007669"/>
    <property type="project" value="InterPro"/>
</dbReference>
<dbReference type="EMBL" id="JAGETQ010000019">
    <property type="protein sequence ID" value="MBO1916019.1"/>
    <property type="molecule type" value="Genomic_DNA"/>
</dbReference>
<sequence length="110" mass="12333">MGKGSGSQTDFRALWSDDALYFRFIADDKDIQLGDNPDKDQAVLDSDRVELFFATSPELKPYYTVKWTRKGVLSMQKLIITVKLTRVGTGNITNRGEITPNGYVLTGKLI</sequence>
<dbReference type="Proteomes" id="UP000664477">
    <property type="component" value="Unassembled WGS sequence"/>
</dbReference>
<evidence type="ECO:0000313" key="2">
    <source>
        <dbReference type="EMBL" id="MBO1916019.1"/>
    </source>
</evidence>